<dbReference type="PANTHER" id="PTHR46696">
    <property type="entry name" value="P450, PUTATIVE (EUROFUNG)-RELATED"/>
    <property type="match status" value="1"/>
</dbReference>
<proteinExistence type="inferred from homology"/>
<sequence>MLLPIPEEEVRPFEPPPEYAELRAGPRVVRVACPTGIDAWLVSDYEGVREVLGDGRRFSTRPGQAAHVLSAFGAGEKPVEGSAETPVQSFAQTDGPEHIRIRRNFAPQVSHARRLAELRPMIEQITDDAITRMLASPQPYLLHSQFSTAITTAVIAELIGVPGDRHHLLHDAATALFTTSTKPEELRTALEPLWRYLYELIATRRARPGDDVLSRMIEHSADSERPLTDAELTGMNGALLIAGFDTTASMITYGLVCLWQTPGQWERLCADPGLAVTATEELVRYLAAGTGLLRQATEDTRIHGQPIRAGDYVVVAVQSGNRDPDLHADGDTFDLGRKPGAHLGFGHGAHACVGQQIARMELTTVLGALARRVPTLRLAVPFEQIEWKKDSVVRGPVDLPVVWS</sequence>
<keyword evidence="7 8" id="KW-0503">Monooxygenase</keyword>
<dbReference type="InterPro" id="IPR002397">
    <property type="entry name" value="Cyt_P450_B"/>
</dbReference>
<evidence type="ECO:0000256" key="6">
    <source>
        <dbReference type="ARBA" id="ARBA00023004"/>
    </source>
</evidence>
<name>A0ABS1VZ36_9ACTN</name>
<dbReference type="PANTHER" id="PTHR46696:SF5">
    <property type="entry name" value="CYTOCHROME P450 BJ-1"/>
    <property type="match status" value="1"/>
</dbReference>
<comment type="cofactor">
    <cofactor evidence="1">
        <name>heme</name>
        <dbReference type="ChEBI" id="CHEBI:30413"/>
    </cofactor>
</comment>
<protein>
    <submittedName>
        <fullName evidence="9">Cytochrome P450</fullName>
    </submittedName>
</protein>
<dbReference type="PROSITE" id="PS00086">
    <property type="entry name" value="CYTOCHROME_P450"/>
    <property type="match status" value="1"/>
</dbReference>
<keyword evidence="3 8" id="KW-0349">Heme</keyword>
<keyword evidence="4 8" id="KW-0479">Metal-binding</keyword>
<evidence type="ECO:0000256" key="2">
    <source>
        <dbReference type="ARBA" id="ARBA00010617"/>
    </source>
</evidence>
<dbReference type="PRINTS" id="PR00359">
    <property type="entry name" value="BP450"/>
</dbReference>
<dbReference type="InterPro" id="IPR036396">
    <property type="entry name" value="Cyt_P450_sf"/>
</dbReference>
<keyword evidence="6 8" id="KW-0408">Iron</keyword>
<dbReference type="PRINTS" id="PR00385">
    <property type="entry name" value="P450"/>
</dbReference>
<dbReference type="RefSeq" id="WP_202996465.1">
    <property type="nucleotide sequence ID" value="NZ_JAENHO010000012.1"/>
</dbReference>
<evidence type="ECO:0000313" key="9">
    <source>
        <dbReference type="EMBL" id="MBL7259759.1"/>
    </source>
</evidence>
<dbReference type="Proteomes" id="UP000598996">
    <property type="component" value="Unassembled WGS sequence"/>
</dbReference>
<keyword evidence="5 8" id="KW-0560">Oxidoreductase</keyword>
<gene>
    <name evidence="9" type="ORF">JKJ07_36115</name>
</gene>
<dbReference type="InterPro" id="IPR001128">
    <property type="entry name" value="Cyt_P450"/>
</dbReference>
<evidence type="ECO:0000313" key="10">
    <source>
        <dbReference type="Proteomes" id="UP000598996"/>
    </source>
</evidence>
<evidence type="ECO:0000256" key="8">
    <source>
        <dbReference type="RuleBase" id="RU000461"/>
    </source>
</evidence>
<dbReference type="Pfam" id="PF00067">
    <property type="entry name" value="p450"/>
    <property type="match status" value="1"/>
</dbReference>
<organism evidence="9 10">
    <name type="scientific">Paractinoplanes lichenicola</name>
    <dbReference type="NCBI Taxonomy" id="2802976"/>
    <lineage>
        <taxon>Bacteria</taxon>
        <taxon>Bacillati</taxon>
        <taxon>Actinomycetota</taxon>
        <taxon>Actinomycetes</taxon>
        <taxon>Micromonosporales</taxon>
        <taxon>Micromonosporaceae</taxon>
        <taxon>Paractinoplanes</taxon>
    </lineage>
</organism>
<accession>A0ABS1VZ36</accession>
<evidence type="ECO:0000256" key="7">
    <source>
        <dbReference type="ARBA" id="ARBA00023033"/>
    </source>
</evidence>
<comment type="caution">
    <text evidence="9">The sequence shown here is derived from an EMBL/GenBank/DDBJ whole genome shotgun (WGS) entry which is preliminary data.</text>
</comment>
<dbReference type="CDD" id="cd11030">
    <property type="entry name" value="CYP105-like"/>
    <property type="match status" value="1"/>
</dbReference>
<dbReference type="SUPFAM" id="SSF48264">
    <property type="entry name" value="Cytochrome P450"/>
    <property type="match status" value="1"/>
</dbReference>
<dbReference type="Gene3D" id="1.10.630.10">
    <property type="entry name" value="Cytochrome P450"/>
    <property type="match status" value="1"/>
</dbReference>
<dbReference type="InterPro" id="IPR017972">
    <property type="entry name" value="Cyt_P450_CS"/>
</dbReference>
<evidence type="ECO:0000256" key="5">
    <source>
        <dbReference type="ARBA" id="ARBA00023002"/>
    </source>
</evidence>
<reference evidence="9 10" key="1">
    <citation type="submission" date="2021-01" db="EMBL/GenBank/DDBJ databases">
        <title>Actinoplanes sp. nov. LDG1-01 isolated from lichen.</title>
        <authorList>
            <person name="Saeng-In P."/>
            <person name="Phongsopitanun W."/>
            <person name="Kanchanasin P."/>
            <person name="Yuki M."/>
            <person name="Kudo T."/>
            <person name="Ohkuma M."/>
            <person name="Tanasupawat S."/>
        </authorList>
    </citation>
    <scope>NUCLEOTIDE SEQUENCE [LARGE SCALE GENOMIC DNA]</scope>
    <source>
        <strain evidence="9 10">LDG1-01</strain>
    </source>
</reference>
<comment type="similarity">
    <text evidence="2 8">Belongs to the cytochrome P450 family.</text>
</comment>
<keyword evidence="10" id="KW-1185">Reference proteome</keyword>
<evidence type="ECO:0000256" key="4">
    <source>
        <dbReference type="ARBA" id="ARBA00022723"/>
    </source>
</evidence>
<dbReference type="EMBL" id="JAENHO010000012">
    <property type="protein sequence ID" value="MBL7259759.1"/>
    <property type="molecule type" value="Genomic_DNA"/>
</dbReference>
<evidence type="ECO:0000256" key="1">
    <source>
        <dbReference type="ARBA" id="ARBA00001971"/>
    </source>
</evidence>
<evidence type="ECO:0000256" key="3">
    <source>
        <dbReference type="ARBA" id="ARBA00022617"/>
    </source>
</evidence>